<dbReference type="AlphaFoldDB" id="A0A1V4AEN9"/>
<name>A0A1V4AEN9_9ACTN</name>
<feature type="region of interest" description="Disordered" evidence="1">
    <location>
        <begin position="346"/>
        <end position="371"/>
    </location>
</feature>
<dbReference type="OrthoDB" id="4463773at2"/>
<dbReference type="Proteomes" id="UP000190539">
    <property type="component" value="Unassembled WGS sequence"/>
</dbReference>
<gene>
    <name evidence="4" type="ORF">B1H18_06750</name>
</gene>
<evidence type="ECO:0000313" key="5">
    <source>
        <dbReference type="Proteomes" id="UP000190539"/>
    </source>
</evidence>
<sequence length="371" mass="38223">MTQVTPPGWYPDPGHTGEGPRSERWWDGNVWTERTRPTPPTGFGPPAPPARGPYEGQAPGHPQPPQPPHQDPYQQQPYPAAYQQQPYPGQQPYGAPQPPPGQRRGLRTAIAVGVAVVVLAGIGGGVYALSDGDGDETARSSAAPSAPERSQPPGGRDDNGQKGLPGEGGGEGLPGGGDEDDGWVTDGLSGVELPVPDGWTGDSSTASAQAGDSYPCPGAPSKDCVRGGMNSLPAALLKIKATTAEGAAKEDIANNAKDSYGGTTYGSVTSHRQLAAKSVTVAGQKGYMVRWKVVTSKGDDGYVESLAFPSPAKPDRLVLVRFGLDVSEKAPSVTTLDTIAKGIKKGKITMDPGTSSGSGGSGESVRFRPAP</sequence>
<accession>A0A1V4AEN9</accession>
<feature type="domain" description="DUF2510" evidence="3">
    <location>
        <begin position="7"/>
        <end position="41"/>
    </location>
</feature>
<protein>
    <recommendedName>
        <fullName evidence="3">DUF2510 domain-containing protein</fullName>
    </recommendedName>
</protein>
<keyword evidence="2" id="KW-1133">Transmembrane helix</keyword>
<feature type="compositionally biased region" description="Pro residues" evidence="1">
    <location>
        <begin position="61"/>
        <end position="70"/>
    </location>
</feature>
<keyword evidence="2" id="KW-0812">Transmembrane</keyword>
<feature type="compositionally biased region" description="Polar residues" evidence="1">
    <location>
        <begin position="201"/>
        <end position="210"/>
    </location>
</feature>
<dbReference type="RefSeq" id="WP_077965705.1">
    <property type="nucleotide sequence ID" value="NZ_CP045178.1"/>
</dbReference>
<keyword evidence="5" id="KW-1185">Reference proteome</keyword>
<feature type="transmembrane region" description="Helical" evidence="2">
    <location>
        <begin position="109"/>
        <end position="129"/>
    </location>
</feature>
<dbReference type="Pfam" id="PF10708">
    <property type="entry name" value="DUF2510"/>
    <property type="match status" value="1"/>
</dbReference>
<feature type="compositionally biased region" description="Low complexity" evidence="1">
    <location>
        <begin position="71"/>
        <end position="94"/>
    </location>
</feature>
<evidence type="ECO:0000256" key="1">
    <source>
        <dbReference type="SAM" id="MobiDB-lite"/>
    </source>
</evidence>
<feature type="region of interest" description="Disordered" evidence="1">
    <location>
        <begin position="125"/>
        <end position="216"/>
    </location>
</feature>
<comment type="caution">
    <text evidence="4">The sequence shown here is derived from an EMBL/GenBank/DDBJ whole genome shotgun (WGS) entry which is preliminary data.</text>
</comment>
<feature type="region of interest" description="Disordered" evidence="1">
    <location>
        <begin position="1"/>
        <end position="106"/>
    </location>
</feature>
<dbReference type="EMBL" id="MVFC01000003">
    <property type="protein sequence ID" value="OON81801.1"/>
    <property type="molecule type" value="Genomic_DNA"/>
</dbReference>
<keyword evidence="2" id="KW-0472">Membrane</keyword>
<evidence type="ECO:0000313" key="4">
    <source>
        <dbReference type="EMBL" id="OON81801.1"/>
    </source>
</evidence>
<organism evidence="4 5">
    <name type="scientific">Streptomyces tsukubensis</name>
    <dbReference type="NCBI Taxonomy" id="83656"/>
    <lineage>
        <taxon>Bacteria</taxon>
        <taxon>Bacillati</taxon>
        <taxon>Actinomycetota</taxon>
        <taxon>Actinomycetes</taxon>
        <taxon>Kitasatosporales</taxon>
        <taxon>Streptomycetaceae</taxon>
        <taxon>Streptomyces</taxon>
    </lineage>
</organism>
<dbReference type="STRING" id="83656.B1H18_06750"/>
<evidence type="ECO:0000259" key="3">
    <source>
        <dbReference type="Pfam" id="PF10708"/>
    </source>
</evidence>
<feature type="compositionally biased region" description="Pro residues" evidence="1">
    <location>
        <begin position="37"/>
        <end position="51"/>
    </location>
</feature>
<dbReference type="InterPro" id="IPR018929">
    <property type="entry name" value="DUF2510"/>
</dbReference>
<reference evidence="4 5" key="1">
    <citation type="submission" date="2017-02" db="EMBL/GenBank/DDBJ databases">
        <title>Draft Genome Sequence of Streptomyces tsukubaensis F601, a Producer of the immunosuppressant tacrolimus FK506.</title>
        <authorList>
            <person name="Zong G."/>
            <person name="Zhong C."/>
            <person name="Fu J."/>
            <person name="Qin R."/>
            <person name="Cao G."/>
        </authorList>
    </citation>
    <scope>NUCLEOTIDE SEQUENCE [LARGE SCALE GENOMIC DNA]</scope>
    <source>
        <strain evidence="4 5">F601</strain>
    </source>
</reference>
<feature type="compositionally biased region" description="Gly residues" evidence="1">
    <location>
        <begin position="163"/>
        <end position="176"/>
    </location>
</feature>
<feature type="compositionally biased region" description="Low complexity" evidence="1">
    <location>
        <begin position="139"/>
        <end position="153"/>
    </location>
</feature>
<proteinExistence type="predicted"/>
<evidence type="ECO:0000256" key="2">
    <source>
        <dbReference type="SAM" id="Phobius"/>
    </source>
</evidence>